<name>X1R2G0_9ZZZZ</name>
<gene>
    <name evidence="1" type="ORF">S12H4_25511</name>
</gene>
<comment type="caution">
    <text evidence="1">The sequence shown here is derived from an EMBL/GenBank/DDBJ whole genome shotgun (WGS) entry which is preliminary data.</text>
</comment>
<feature type="non-terminal residue" evidence="1">
    <location>
        <position position="1"/>
    </location>
</feature>
<sequence>GLAAGIANFYLFNEGIRPGENVEILICASDKEQA</sequence>
<dbReference type="AlphaFoldDB" id="X1R2G0"/>
<accession>X1R2G0</accession>
<reference evidence="1" key="1">
    <citation type="journal article" date="2014" name="Front. Microbiol.">
        <title>High frequency of phylogenetically diverse reductive dehalogenase-homologous genes in deep subseafloor sedimentary metagenomes.</title>
        <authorList>
            <person name="Kawai M."/>
            <person name="Futagami T."/>
            <person name="Toyoda A."/>
            <person name="Takaki Y."/>
            <person name="Nishi S."/>
            <person name="Hori S."/>
            <person name="Arai W."/>
            <person name="Tsubouchi T."/>
            <person name="Morono Y."/>
            <person name="Uchiyama I."/>
            <person name="Ito T."/>
            <person name="Fujiyama A."/>
            <person name="Inagaki F."/>
            <person name="Takami H."/>
        </authorList>
    </citation>
    <scope>NUCLEOTIDE SEQUENCE</scope>
    <source>
        <strain evidence="1">Expedition CK06-06</strain>
    </source>
</reference>
<proteinExistence type="predicted"/>
<organism evidence="1">
    <name type="scientific">marine sediment metagenome</name>
    <dbReference type="NCBI Taxonomy" id="412755"/>
    <lineage>
        <taxon>unclassified sequences</taxon>
        <taxon>metagenomes</taxon>
        <taxon>ecological metagenomes</taxon>
    </lineage>
</organism>
<protein>
    <submittedName>
        <fullName evidence="1">Uncharacterized protein</fullName>
    </submittedName>
</protein>
<evidence type="ECO:0000313" key="1">
    <source>
        <dbReference type="EMBL" id="GAI74942.1"/>
    </source>
</evidence>
<feature type="non-terminal residue" evidence="1">
    <location>
        <position position="34"/>
    </location>
</feature>
<dbReference type="EMBL" id="BARW01014362">
    <property type="protein sequence ID" value="GAI74942.1"/>
    <property type="molecule type" value="Genomic_DNA"/>
</dbReference>